<dbReference type="Proteomes" id="UP000278437">
    <property type="component" value="Chromosome"/>
</dbReference>
<dbReference type="Pfam" id="PF00872">
    <property type="entry name" value="Transposase_mut"/>
    <property type="match status" value="1"/>
</dbReference>
<gene>
    <name evidence="7" type="ORF">STH12_02462</name>
</gene>
<sequence>MTKPTFDMEAAIEALRAGKDLTGKDGILTPLIKQLTEAALNVELDQHLEDKQPGNRRNGKTSKTLKTATGSFELHTPRDRDGTFEPQIVKKNQTYLTDEMERKIIALFSLGTSYQDIRAHIADLYGIEVPNGTISAITYKLLPELQAWRKRDLEALYPILWLDAIHYKIKENGRFVSKAVYTILALNVEGKKELLGLYISHTEGAHQWLSILTDLHNRGIKDILIACVDGLKGFPEAIETIYPHTEV</sequence>
<proteinExistence type="inferred from homology"/>
<dbReference type="PANTHER" id="PTHR33217">
    <property type="entry name" value="TRANSPOSASE FOR INSERTION SEQUENCE ELEMENT IS1081"/>
    <property type="match status" value="1"/>
</dbReference>
<evidence type="ECO:0000256" key="6">
    <source>
        <dbReference type="RuleBase" id="RU365089"/>
    </source>
</evidence>
<dbReference type="InterPro" id="IPR001207">
    <property type="entry name" value="Transposase_mutator"/>
</dbReference>
<reference evidence="8" key="1">
    <citation type="submission" date="2017-03" db="EMBL/GenBank/DDBJ databases">
        <title>Full genome sequence of a non-lethal Shewanella isolate that potentiates virulence of Vibio parahaemolyticus causing acute hepatopancreatic necrosis disease (AHPND) in shrimp.</title>
        <authorList>
            <person name="Prachumwat A."/>
            <person name="Sritunyalucksana K."/>
        </authorList>
    </citation>
    <scope>NUCLEOTIDE SEQUENCE [LARGE SCALE GENOMIC DNA]</scope>
    <source>
        <strain evidence="8">TH2012</strain>
    </source>
</reference>
<keyword evidence="8" id="KW-1185">Reference proteome</keyword>
<comment type="similarity">
    <text evidence="2 6">Belongs to the transposase mutator family.</text>
</comment>
<keyword evidence="6" id="KW-0814">Transposable element</keyword>
<keyword evidence="5 6" id="KW-0233">DNA recombination</keyword>
<dbReference type="NCBIfam" id="NF033543">
    <property type="entry name" value="transpos_IS256"/>
    <property type="match status" value="1"/>
</dbReference>
<dbReference type="EMBL" id="CP020373">
    <property type="protein sequence ID" value="AZQ11540.1"/>
    <property type="molecule type" value="Genomic_DNA"/>
</dbReference>
<evidence type="ECO:0000256" key="3">
    <source>
        <dbReference type="ARBA" id="ARBA00022578"/>
    </source>
</evidence>
<evidence type="ECO:0000256" key="1">
    <source>
        <dbReference type="ARBA" id="ARBA00002190"/>
    </source>
</evidence>
<keyword evidence="4 6" id="KW-0238">DNA-binding</keyword>
<evidence type="ECO:0000256" key="4">
    <source>
        <dbReference type="ARBA" id="ARBA00023125"/>
    </source>
</evidence>
<evidence type="ECO:0000256" key="2">
    <source>
        <dbReference type="ARBA" id="ARBA00010961"/>
    </source>
</evidence>
<protein>
    <recommendedName>
        <fullName evidence="6">Mutator family transposase</fullName>
    </recommendedName>
</protein>
<organism evidence="7 8">
    <name type="scientific">Shewanella khirikhana</name>
    <dbReference type="NCBI Taxonomy" id="1965282"/>
    <lineage>
        <taxon>Bacteria</taxon>
        <taxon>Pseudomonadati</taxon>
        <taxon>Pseudomonadota</taxon>
        <taxon>Gammaproteobacteria</taxon>
        <taxon>Alteromonadales</taxon>
        <taxon>Shewanellaceae</taxon>
        <taxon>Shewanella</taxon>
    </lineage>
</organism>
<evidence type="ECO:0000313" key="8">
    <source>
        <dbReference type="Proteomes" id="UP000278437"/>
    </source>
</evidence>
<evidence type="ECO:0000256" key="5">
    <source>
        <dbReference type="ARBA" id="ARBA00023172"/>
    </source>
</evidence>
<accession>A0ABN5TXF5</accession>
<comment type="function">
    <text evidence="1 6">Required for the transposition of the insertion element.</text>
</comment>
<dbReference type="PANTHER" id="PTHR33217:SF8">
    <property type="entry name" value="MUTATOR FAMILY TRANSPOSASE"/>
    <property type="match status" value="1"/>
</dbReference>
<evidence type="ECO:0000313" key="7">
    <source>
        <dbReference type="EMBL" id="AZQ11540.1"/>
    </source>
</evidence>
<keyword evidence="3 6" id="KW-0815">Transposition</keyword>
<name>A0ABN5TXF5_9GAMM</name>